<dbReference type="AlphaFoldDB" id="A0A142JHU3"/>
<protein>
    <submittedName>
        <fullName evidence="1">Uncharacterized protein</fullName>
    </submittedName>
</protein>
<proteinExistence type="predicted"/>
<dbReference type="STRING" id="1796606.A2G96_07860"/>
<organism evidence="1 2">
    <name type="scientific">Cupriavidus nantongensis</name>
    <dbReference type="NCBI Taxonomy" id="1796606"/>
    <lineage>
        <taxon>Bacteria</taxon>
        <taxon>Pseudomonadati</taxon>
        <taxon>Pseudomonadota</taxon>
        <taxon>Betaproteobacteria</taxon>
        <taxon>Burkholderiales</taxon>
        <taxon>Burkholderiaceae</taxon>
        <taxon>Cupriavidus</taxon>
    </lineage>
</organism>
<dbReference type="EMBL" id="CP014844">
    <property type="protein sequence ID" value="AMR77655.1"/>
    <property type="molecule type" value="Genomic_DNA"/>
</dbReference>
<evidence type="ECO:0000313" key="1">
    <source>
        <dbReference type="EMBL" id="AMR77655.1"/>
    </source>
</evidence>
<dbReference type="RefSeq" id="WP_062798314.1">
    <property type="nucleotide sequence ID" value="NZ_CP014844.1"/>
</dbReference>
<reference evidence="1 2" key="1">
    <citation type="submission" date="2016-03" db="EMBL/GenBank/DDBJ databases">
        <title>Complete genome sequence of a novel chlorpyrifos degrading bacterium, Cupriavidus nantongensis sp. X1.</title>
        <authorList>
            <person name="Fang L."/>
        </authorList>
    </citation>
    <scope>NUCLEOTIDE SEQUENCE [LARGE SCALE GENOMIC DNA]</scope>
    <source>
        <strain evidence="1 2">X1</strain>
    </source>
</reference>
<dbReference type="Proteomes" id="UP000075238">
    <property type="component" value="Chromosome 1"/>
</dbReference>
<dbReference type="KEGG" id="cnan:A2G96_07860"/>
<accession>A0A142JHU3</accession>
<gene>
    <name evidence="1" type="ORF">A2G96_07860</name>
</gene>
<name>A0A142JHU3_9BURK</name>
<sequence length="187" mass="20663">MPRWTPKEEQKLRELVATGQSYRVIGAHLGRAGDTVFAKAKAMGLGPKPLTGERSPTWIAILRICADGIPRTVHELAMATGAARHTVECLFWERKKSKQAHVARWLAGHGAPVPYWLPVPGRSARRPSTLTPAEVSKRFRDRLRENDPIAYRAYLARATTRAALKAGKVKPQHAVVRALFGMGGTRT</sequence>
<dbReference type="OrthoDB" id="8963932at2"/>
<evidence type="ECO:0000313" key="2">
    <source>
        <dbReference type="Proteomes" id="UP000075238"/>
    </source>
</evidence>
<keyword evidence="2" id="KW-1185">Reference proteome</keyword>